<dbReference type="SUPFAM" id="SSF52540">
    <property type="entry name" value="P-loop containing nucleoside triphosphate hydrolases"/>
    <property type="match status" value="1"/>
</dbReference>
<keyword evidence="2" id="KW-0433">Leucine-rich repeat</keyword>
<dbReference type="PANTHER" id="PTHR48051">
    <property type="match status" value="1"/>
</dbReference>
<dbReference type="Proteomes" id="UP000694388">
    <property type="component" value="Unplaced"/>
</dbReference>
<dbReference type="SUPFAM" id="SSF52058">
    <property type="entry name" value="L domain-like"/>
    <property type="match status" value="1"/>
</dbReference>
<evidence type="ECO:0000313" key="7">
    <source>
        <dbReference type="Proteomes" id="UP000694388"/>
    </source>
</evidence>
<dbReference type="Ensembl" id="ENSEBUT00000006590.1">
    <property type="protein sequence ID" value="ENSEBUP00000006140.1"/>
    <property type="gene ID" value="ENSEBUG00000004082.1"/>
</dbReference>
<dbReference type="InterPro" id="IPR050216">
    <property type="entry name" value="LRR_domain-containing"/>
</dbReference>
<organism evidence="6 7">
    <name type="scientific">Eptatretus burgeri</name>
    <name type="common">Inshore hagfish</name>
    <dbReference type="NCBI Taxonomy" id="7764"/>
    <lineage>
        <taxon>Eukaryota</taxon>
        <taxon>Metazoa</taxon>
        <taxon>Chordata</taxon>
        <taxon>Craniata</taxon>
        <taxon>Vertebrata</taxon>
        <taxon>Cyclostomata</taxon>
        <taxon>Myxini</taxon>
        <taxon>Myxiniformes</taxon>
        <taxon>Myxinidae</taxon>
        <taxon>Eptatretinae</taxon>
        <taxon>Eptatretus</taxon>
    </lineage>
</organism>
<dbReference type="Pfam" id="PF13855">
    <property type="entry name" value="LRR_8"/>
    <property type="match status" value="1"/>
</dbReference>
<dbReference type="GeneTree" id="ENSGT00940000160363"/>
<dbReference type="OMA" id="TINEMIM"/>
<evidence type="ECO:0000313" key="6">
    <source>
        <dbReference type="Ensembl" id="ENSEBUP00000006140.1"/>
    </source>
</evidence>
<dbReference type="GO" id="GO:0009966">
    <property type="term" value="P:regulation of signal transduction"/>
    <property type="evidence" value="ECO:0007669"/>
    <property type="project" value="UniProtKB-ARBA"/>
</dbReference>
<dbReference type="PANTHER" id="PTHR48051:SF1">
    <property type="entry name" value="RAS SUPPRESSOR PROTEIN 1"/>
    <property type="match status" value="1"/>
</dbReference>
<dbReference type="InterPro" id="IPR003591">
    <property type="entry name" value="Leu-rich_rpt_typical-subtyp"/>
</dbReference>
<sequence>MDELSIACHDGDWTMVQHLLSLGAICPAQNNPQHPILLTARQGHTNLLAEMLEAWPEMRTSDIMLYHLLASACRGGHLNTAVMLLDSYHAPTAVRPQNNAREELHIEDSPLYASATSGCEELAVELVQRGTPITSYLISDHPEFTKNLLHRLACGHMTTAFTAWVAQSRRVVEQMEPTCEDVEPNKDDEINNGLVVRWARLQLPWLEVSWIVNIAHEVADLDVSENALSTLPTVLPWGLKALRRFSAFGNKLIEIPCVLPEQVFCHRLEEIDLSHNILVSLPPALFSLQWLQKLNVSYNLLSEFGSEELASWNKVKLRRLACLDLSYNQLEDLSVEVMHLFNGLLSLNLSHNLLVSLPPAWTCPMVMTSLNLSGNQLVALPSAREWKCHRLVVLDLSGNLLGSQSQSTRNKLLQFFTRRTRHSFIDEGPLEFPRFLEKSLEVLNLTENALEFLPASLCNLLKLRELFLSRNPNLHELPLGLGTLKHLWSLDLSDLEVQNVPQDLLNASCGTAAVLAYLRAKQRQAERCYSLKLLVVGSHRHGKTSLLGALQGRPVVGGSPSEASVSSTPASHIALSSWDLQRPSGICGEKLPDLVRMSVWELGGPACAMPAHQCFFTNKALFLVIWNLVLGEEGVEALQSWLLSIQARAPNAAVVIVGTHLDALPQRFQQERIATLRAHILSLCHMPGGGRMPGYPNIVHQHLAEVSSRTGTGVYDLRKLIYQVASTMKDVGNPIPTERLVGRLVPQSFLLLHKAVQAEKERRRQSHLVQYLTETEFKALATQHMEGGLVNSEDEMQQAVTFLVEVGCILHFPDASRGLRSLYFLDAAWLWSCLQCVFSPNSTC</sequence>
<dbReference type="Gene3D" id="3.40.50.300">
    <property type="entry name" value="P-loop containing nucleotide triphosphate hydrolases"/>
    <property type="match status" value="1"/>
</dbReference>
<dbReference type="Gene3D" id="3.80.10.10">
    <property type="entry name" value="Ribonuclease Inhibitor"/>
    <property type="match status" value="2"/>
</dbReference>
<evidence type="ECO:0000256" key="1">
    <source>
        <dbReference type="ARBA" id="ARBA00001946"/>
    </source>
</evidence>
<proteinExistence type="predicted"/>
<comment type="cofactor">
    <cofactor evidence="1">
        <name>Mg(2+)</name>
        <dbReference type="ChEBI" id="CHEBI:18420"/>
    </cofactor>
</comment>
<keyword evidence="7" id="KW-1185">Reference proteome</keyword>
<dbReference type="InterPro" id="IPR036388">
    <property type="entry name" value="WH-like_DNA-bd_sf"/>
</dbReference>
<feature type="domain" description="Roc" evidence="5">
    <location>
        <begin position="524"/>
        <end position="728"/>
    </location>
</feature>
<keyword evidence="3" id="KW-0677">Repeat</keyword>
<dbReference type="InterPro" id="IPR036770">
    <property type="entry name" value="Ankyrin_rpt-contain_sf"/>
</dbReference>
<dbReference type="Gene3D" id="1.25.40.20">
    <property type="entry name" value="Ankyrin repeat-containing domain"/>
    <property type="match status" value="1"/>
</dbReference>
<dbReference type="Pfam" id="PF08477">
    <property type="entry name" value="Roc"/>
    <property type="match status" value="1"/>
</dbReference>
<accession>A0A8C4NG26</accession>
<dbReference type="PROSITE" id="PS51424">
    <property type="entry name" value="ROC"/>
    <property type="match status" value="1"/>
</dbReference>
<dbReference type="GO" id="GO:0000166">
    <property type="term" value="F:nucleotide binding"/>
    <property type="evidence" value="ECO:0007669"/>
    <property type="project" value="UniProtKB-KW"/>
</dbReference>
<dbReference type="SUPFAM" id="SSF48403">
    <property type="entry name" value="Ankyrin repeat"/>
    <property type="match status" value="1"/>
</dbReference>
<dbReference type="SMART" id="SM00369">
    <property type="entry name" value="LRR_TYP"/>
    <property type="match status" value="5"/>
</dbReference>
<evidence type="ECO:0000256" key="4">
    <source>
        <dbReference type="ARBA" id="ARBA00022741"/>
    </source>
</evidence>
<dbReference type="GO" id="GO:0005737">
    <property type="term" value="C:cytoplasm"/>
    <property type="evidence" value="ECO:0007669"/>
    <property type="project" value="TreeGrafter"/>
</dbReference>
<dbReference type="InterPro" id="IPR020859">
    <property type="entry name" value="ROC"/>
</dbReference>
<dbReference type="InterPro" id="IPR001611">
    <property type="entry name" value="Leu-rich_rpt"/>
</dbReference>
<evidence type="ECO:0000256" key="3">
    <source>
        <dbReference type="ARBA" id="ARBA00022737"/>
    </source>
</evidence>
<reference evidence="6" key="1">
    <citation type="submission" date="2025-08" db="UniProtKB">
        <authorList>
            <consortium name="Ensembl"/>
        </authorList>
    </citation>
    <scope>IDENTIFICATION</scope>
</reference>
<dbReference type="SUPFAM" id="SSF52047">
    <property type="entry name" value="RNI-like"/>
    <property type="match status" value="1"/>
</dbReference>
<dbReference type="AlphaFoldDB" id="A0A8C4NG26"/>
<dbReference type="InterPro" id="IPR032675">
    <property type="entry name" value="LRR_dom_sf"/>
</dbReference>
<protein>
    <recommendedName>
        <fullName evidence="5">Roc domain-containing protein</fullName>
    </recommendedName>
</protein>
<reference evidence="6" key="2">
    <citation type="submission" date="2025-09" db="UniProtKB">
        <authorList>
            <consortium name="Ensembl"/>
        </authorList>
    </citation>
    <scope>IDENTIFICATION</scope>
</reference>
<dbReference type="Gene3D" id="1.10.10.10">
    <property type="entry name" value="Winged helix-like DNA-binding domain superfamily/Winged helix DNA-binding domain"/>
    <property type="match status" value="1"/>
</dbReference>
<evidence type="ECO:0000259" key="5">
    <source>
        <dbReference type="PROSITE" id="PS51424"/>
    </source>
</evidence>
<evidence type="ECO:0000256" key="2">
    <source>
        <dbReference type="ARBA" id="ARBA00022614"/>
    </source>
</evidence>
<keyword evidence="4" id="KW-0547">Nucleotide-binding</keyword>
<name>A0A8C4NG26_EPTBU</name>
<dbReference type="Pfam" id="PF00560">
    <property type="entry name" value="LRR_1"/>
    <property type="match status" value="1"/>
</dbReference>
<dbReference type="InterPro" id="IPR027417">
    <property type="entry name" value="P-loop_NTPase"/>
</dbReference>
<dbReference type="Gene3D" id="3.30.70.1390">
    <property type="entry name" value="ROC domain from the Parkinson's disease-associated leucine-rich repeat kinase 2"/>
    <property type="match status" value="1"/>
</dbReference>
<dbReference type="PROSITE" id="PS51450">
    <property type="entry name" value="LRR"/>
    <property type="match status" value="2"/>
</dbReference>